<dbReference type="EMBL" id="DYUC01000083">
    <property type="protein sequence ID" value="HJG87019.1"/>
    <property type="molecule type" value="Genomic_DNA"/>
</dbReference>
<evidence type="ECO:0000256" key="6">
    <source>
        <dbReference type="RuleBase" id="RU363041"/>
    </source>
</evidence>
<proteinExistence type="inferred from homology"/>
<feature type="transmembrane region" description="Helical" evidence="6">
    <location>
        <begin position="203"/>
        <end position="228"/>
    </location>
</feature>
<feature type="transmembrane region" description="Helical" evidence="6">
    <location>
        <begin position="169"/>
        <end position="191"/>
    </location>
</feature>
<evidence type="ECO:0000256" key="1">
    <source>
        <dbReference type="ARBA" id="ARBA00004141"/>
    </source>
</evidence>
<organism evidence="7 8">
    <name type="scientific">Pseudoflavonifractor capillosus</name>
    <dbReference type="NCBI Taxonomy" id="106588"/>
    <lineage>
        <taxon>Bacteria</taxon>
        <taxon>Bacillati</taxon>
        <taxon>Bacillota</taxon>
        <taxon>Clostridia</taxon>
        <taxon>Eubacteriales</taxon>
        <taxon>Oscillospiraceae</taxon>
        <taxon>Pseudoflavonifractor</taxon>
    </lineage>
</organism>
<feature type="transmembrane region" description="Helical" evidence="6">
    <location>
        <begin position="71"/>
        <end position="92"/>
    </location>
</feature>
<dbReference type="Pfam" id="PF01925">
    <property type="entry name" value="TauE"/>
    <property type="match status" value="1"/>
</dbReference>
<evidence type="ECO:0000256" key="4">
    <source>
        <dbReference type="ARBA" id="ARBA00022989"/>
    </source>
</evidence>
<evidence type="ECO:0000313" key="7">
    <source>
        <dbReference type="EMBL" id="HJG87019.1"/>
    </source>
</evidence>
<keyword evidence="5 6" id="KW-0472">Membrane</keyword>
<dbReference type="AlphaFoldDB" id="A0A921MNE2"/>
<feature type="transmembrane region" description="Helical" evidence="6">
    <location>
        <begin position="40"/>
        <end position="59"/>
    </location>
</feature>
<dbReference type="GO" id="GO:0005886">
    <property type="term" value="C:plasma membrane"/>
    <property type="evidence" value="ECO:0007669"/>
    <property type="project" value="UniProtKB-SubCell"/>
</dbReference>
<dbReference type="PANTHER" id="PTHR43701:SF2">
    <property type="entry name" value="MEMBRANE TRANSPORTER PROTEIN YJNA-RELATED"/>
    <property type="match status" value="1"/>
</dbReference>
<accession>A0A921MNE2</accession>
<feature type="transmembrane region" description="Helical" evidence="6">
    <location>
        <begin position="5"/>
        <end position="28"/>
    </location>
</feature>
<comment type="subcellular location">
    <subcellularLocation>
        <location evidence="6">Cell membrane</location>
        <topology evidence="6">Multi-pass membrane protein</topology>
    </subcellularLocation>
    <subcellularLocation>
        <location evidence="1">Membrane</location>
        <topology evidence="1">Multi-pass membrane protein</topology>
    </subcellularLocation>
</comment>
<evidence type="ECO:0000256" key="3">
    <source>
        <dbReference type="ARBA" id="ARBA00022692"/>
    </source>
</evidence>
<reference evidence="7" key="1">
    <citation type="journal article" date="2021" name="PeerJ">
        <title>Extensive microbial diversity within the chicken gut microbiome revealed by metagenomics and culture.</title>
        <authorList>
            <person name="Gilroy R."/>
            <person name="Ravi A."/>
            <person name="Getino M."/>
            <person name="Pursley I."/>
            <person name="Horton D.L."/>
            <person name="Alikhan N.F."/>
            <person name="Baker D."/>
            <person name="Gharbi K."/>
            <person name="Hall N."/>
            <person name="Watson M."/>
            <person name="Adriaenssens E.M."/>
            <person name="Foster-Nyarko E."/>
            <person name="Jarju S."/>
            <person name="Secka A."/>
            <person name="Antonio M."/>
            <person name="Oren A."/>
            <person name="Chaudhuri R.R."/>
            <person name="La Ragione R."/>
            <person name="Hildebrand F."/>
            <person name="Pallen M.J."/>
        </authorList>
    </citation>
    <scope>NUCLEOTIDE SEQUENCE</scope>
    <source>
        <strain evidence="7">CHK179-5677</strain>
    </source>
</reference>
<evidence type="ECO:0000256" key="2">
    <source>
        <dbReference type="ARBA" id="ARBA00009142"/>
    </source>
</evidence>
<keyword evidence="4 6" id="KW-1133">Transmembrane helix</keyword>
<sequence>MQYILYFLIAIGATTAGSMTGMGGGVIIKPLMDVLQTYDVATMGVISCITVFSMSVVSIGKQMVSRTKIPFDIAIPLAVGSVVGGYLGQWLLDLIVDALGADQLVTVVQNVVLGLLILAVYLYMKNKAHIKGKNLSGIPVSLAVGCFLGVCSSFLGIGGGPINVALIIYLYSVTTKTATVCSIITILFAQISKLVTLALTTGFAVYDLSVAPVMVVGAIAGGFIGAVFNKRCKEETVDKAFNAVQLLVLAIAVFNIVRNLIG</sequence>
<evidence type="ECO:0000256" key="5">
    <source>
        <dbReference type="ARBA" id="ARBA00023136"/>
    </source>
</evidence>
<reference evidence="7" key="2">
    <citation type="submission" date="2021-09" db="EMBL/GenBank/DDBJ databases">
        <authorList>
            <person name="Gilroy R."/>
        </authorList>
    </citation>
    <scope>NUCLEOTIDE SEQUENCE</scope>
    <source>
        <strain evidence="7">CHK179-5677</strain>
    </source>
</reference>
<dbReference type="PANTHER" id="PTHR43701">
    <property type="entry name" value="MEMBRANE TRANSPORTER PROTEIN MJ0441-RELATED"/>
    <property type="match status" value="1"/>
</dbReference>
<evidence type="ECO:0000313" key="8">
    <source>
        <dbReference type="Proteomes" id="UP000760668"/>
    </source>
</evidence>
<feature type="transmembrane region" description="Helical" evidence="6">
    <location>
        <begin position="240"/>
        <end position="261"/>
    </location>
</feature>
<comment type="similarity">
    <text evidence="2 6">Belongs to the 4-toluene sulfonate uptake permease (TSUP) (TC 2.A.102) family.</text>
</comment>
<gene>
    <name evidence="7" type="ORF">K8V01_08370</name>
</gene>
<name>A0A921MNE2_9FIRM</name>
<protein>
    <recommendedName>
        <fullName evidence="6">Probable membrane transporter protein</fullName>
    </recommendedName>
</protein>
<keyword evidence="3 6" id="KW-0812">Transmembrane</keyword>
<feature type="transmembrane region" description="Helical" evidence="6">
    <location>
        <begin position="104"/>
        <end position="123"/>
    </location>
</feature>
<feature type="transmembrane region" description="Helical" evidence="6">
    <location>
        <begin position="135"/>
        <end position="157"/>
    </location>
</feature>
<dbReference type="Proteomes" id="UP000760668">
    <property type="component" value="Unassembled WGS sequence"/>
</dbReference>
<dbReference type="InterPro" id="IPR051598">
    <property type="entry name" value="TSUP/Inactive_protease-like"/>
</dbReference>
<dbReference type="RefSeq" id="WP_304248083.1">
    <property type="nucleotide sequence ID" value="NZ_DYUC01000083.1"/>
</dbReference>
<dbReference type="InterPro" id="IPR002781">
    <property type="entry name" value="TM_pro_TauE-like"/>
</dbReference>
<comment type="caution">
    <text evidence="7">The sequence shown here is derived from an EMBL/GenBank/DDBJ whole genome shotgun (WGS) entry which is preliminary data.</text>
</comment>
<keyword evidence="6" id="KW-1003">Cell membrane</keyword>